<feature type="transmembrane region" description="Helical" evidence="6">
    <location>
        <begin position="39"/>
        <end position="62"/>
    </location>
</feature>
<evidence type="ECO:0000313" key="8">
    <source>
        <dbReference type="Proteomes" id="UP001516351"/>
    </source>
</evidence>
<evidence type="ECO:0000256" key="5">
    <source>
        <dbReference type="ARBA" id="ARBA00023136"/>
    </source>
</evidence>
<feature type="transmembrane region" description="Helical" evidence="6">
    <location>
        <begin position="284"/>
        <end position="305"/>
    </location>
</feature>
<accession>A0ABX2P7H3</accession>
<feature type="transmembrane region" description="Helical" evidence="6">
    <location>
        <begin position="131"/>
        <end position="147"/>
    </location>
</feature>
<evidence type="ECO:0000256" key="3">
    <source>
        <dbReference type="ARBA" id="ARBA00022692"/>
    </source>
</evidence>
<keyword evidence="3 6" id="KW-0812">Transmembrane</keyword>
<evidence type="ECO:0000256" key="2">
    <source>
        <dbReference type="ARBA" id="ARBA00022475"/>
    </source>
</evidence>
<evidence type="ECO:0000256" key="1">
    <source>
        <dbReference type="ARBA" id="ARBA00004651"/>
    </source>
</evidence>
<keyword evidence="2" id="KW-1003">Cell membrane</keyword>
<reference evidence="7 8" key="1">
    <citation type="submission" date="2020-06" db="EMBL/GenBank/DDBJ databases">
        <title>Synonyms of Asaia species.</title>
        <authorList>
            <person name="Sombolestani A."/>
        </authorList>
    </citation>
    <scope>NUCLEOTIDE SEQUENCE [LARGE SCALE GENOMIC DNA]</scope>
    <source>
        <strain evidence="7 8">LMG 27047</strain>
    </source>
</reference>
<feature type="transmembrane region" description="Helical" evidence="6">
    <location>
        <begin position="6"/>
        <end position="27"/>
    </location>
</feature>
<evidence type="ECO:0000313" key="7">
    <source>
        <dbReference type="EMBL" id="NVN47889.1"/>
    </source>
</evidence>
<comment type="subcellular location">
    <subcellularLocation>
        <location evidence="1">Cell membrane</location>
        <topology evidence="1">Multi-pass membrane protein</topology>
    </subcellularLocation>
</comment>
<proteinExistence type="predicted"/>
<dbReference type="InterPro" id="IPR022791">
    <property type="entry name" value="L-PG_synthase/AglD"/>
</dbReference>
<protein>
    <submittedName>
        <fullName evidence="7">Flippase-like domain-containing protein</fullName>
    </submittedName>
</protein>
<evidence type="ECO:0000256" key="6">
    <source>
        <dbReference type="SAM" id="Phobius"/>
    </source>
</evidence>
<dbReference type="NCBIfam" id="TIGR03476">
    <property type="entry name" value="HpnL"/>
    <property type="match status" value="1"/>
</dbReference>
<organism evidence="7 8">
    <name type="scientific">Asaia spathodeae</name>
    <dbReference type="NCBI Taxonomy" id="657016"/>
    <lineage>
        <taxon>Bacteria</taxon>
        <taxon>Pseudomonadati</taxon>
        <taxon>Pseudomonadota</taxon>
        <taxon>Alphaproteobacteria</taxon>
        <taxon>Acetobacterales</taxon>
        <taxon>Acetobacteraceae</taxon>
        <taxon>Asaia</taxon>
    </lineage>
</organism>
<feature type="transmembrane region" description="Helical" evidence="6">
    <location>
        <begin position="252"/>
        <end position="278"/>
    </location>
</feature>
<dbReference type="EMBL" id="JABXXV010000008">
    <property type="protein sequence ID" value="NVN47889.1"/>
    <property type="molecule type" value="Genomic_DNA"/>
</dbReference>
<sequence length="354" mass="37505">MALKTLTFILSLLGLALLTGIMAWLGIGHVFTAMQRIGVGGFLAMVAGQALVDVGLGTSWYLACPEVGLFRTIASRAVRDAAGNCLPFSQLGGMVIGIRATCSMPTLSRRLGPLQWPAAVATNIVDITTEVLGQIVFVIIALACLFSHTGANKFTWPVLGGMALLALGIAGFIWTQQRGGVAIHHAARFLGRHIAEGWRTTLIDNMDSFQGQLDLLWARPARIASGAMMHLLCWLGGAGVTWLSLELLGAHIGYIGAVAIEGVVCGIMSASFLVPAALGVQEAAYVALGYFFGIEAEISLGLSLLRRGRDIAIGIPVMALWQISEMRRLRASKHEAKASETLDYSDNATGSEAS</sequence>
<evidence type="ECO:0000256" key="4">
    <source>
        <dbReference type="ARBA" id="ARBA00022989"/>
    </source>
</evidence>
<comment type="caution">
    <text evidence="7">The sequence shown here is derived from an EMBL/GenBank/DDBJ whole genome shotgun (WGS) entry which is preliminary data.</text>
</comment>
<gene>
    <name evidence="7" type="ORF">HW542_13890</name>
</gene>
<dbReference type="Pfam" id="PF03706">
    <property type="entry name" value="LPG_synthase_TM"/>
    <property type="match status" value="1"/>
</dbReference>
<name>A0ABX2P7H3_9PROT</name>
<dbReference type="Proteomes" id="UP001516351">
    <property type="component" value="Unassembled WGS sequence"/>
</dbReference>
<keyword evidence="8" id="KW-1185">Reference proteome</keyword>
<keyword evidence="4 6" id="KW-1133">Transmembrane helix</keyword>
<feature type="transmembrane region" description="Helical" evidence="6">
    <location>
        <begin position="154"/>
        <end position="174"/>
    </location>
</feature>
<keyword evidence="5 6" id="KW-0472">Membrane</keyword>
<feature type="transmembrane region" description="Helical" evidence="6">
    <location>
        <begin position="223"/>
        <end position="245"/>
    </location>
</feature>